<keyword evidence="4" id="KW-1185">Reference proteome</keyword>
<dbReference type="Gene3D" id="3.40.50.1820">
    <property type="entry name" value="alpha/beta hydrolase"/>
    <property type="match status" value="1"/>
</dbReference>
<dbReference type="EMBL" id="JAZHXI010000016">
    <property type="protein sequence ID" value="KAL2062992.1"/>
    <property type="molecule type" value="Genomic_DNA"/>
</dbReference>
<organism evidence="3 4">
    <name type="scientific">Oculimacula yallundae</name>
    <dbReference type="NCBI Taxonomy" id="86028"/>
    <lineage>
        <taxon>Eukaryota</taxon>
        <taxon>Fungi</taxon>
        <taxon>Dikarya</taxon>
        <taxon>Ascomycota</taxon>
        <taxon>Pezizomycotina</taxon>
        <taxon>Leotiomycetes</taxon>
        <taxon>Helotiales</taxon>
        <taxon>Ploettnerulaceae</taxon>
        <taxon>Oculimacula</taxon>
    </lineage>
</organism>
<evidence type="ECO:0000313" key="4">
    <source>
        <dbReference type="Proteomes" id="UP001595075"/>
    </source>
</evidence>
<dbReference type="InterPro" id="IPR029058">
    <property type="entry name" value="AB_hydrolase_fold"/>
</dbReference>
<name>A0ABR4BZE3_9HELO</name>
<accession>A0ABR4BZE3</accession>
<dbReference type="InterPro" id="IPR050300">
    <property type="entry name" value="GDXG_lipolytic_enzyme"/>
</dbReference>
<evidence type="ECO:0000313" key="3">
    <source>
        <dbReference type="EMBL" id="KAL2062992.1"/>
    </source>
</evidence>
<evidence type="ECO:0000256" key="1">
    <source>
        <dbReference type="ARBA" id="ARBA00022801"/>
    </source>
</evidence>
<dbReference type="Pfam" id="PF07859">
    <property type="entry name" value="Abhydrolase_3"/>
    <property type="match status" value="1"/>
</dbReference>
<keyword evidence="1" id="KW-0378">Hydrolase</keyword>
<dbReference type="SUPFAM" id="SSF53474">
    <property type="entry name" value="alpha/beta-Hydrolases"/>
    <property type="match status" value="1"/>
</dbReference>
<feature type="domain" description="Alpha/beta hydrolase fold-3" evidence="2">
    <location>
        <begin position="83"/>
        <end position="272"/>
    </location>
</feature>
<dbReference type="PANTHER" id="PTHR48081:SF8">
    <property type="entry name" value="ALPHA_BETA HYDROLASE FOLD-3 DOMAIN-CONTAINING PROTEIN-RELATED"/>
    <property type="match status" value="1"/>
</dbReference>
<reference evidence="3 4" key="1">
    <citation type="journal article" date="2024" name="Commun. Biol.">
        <title>Comparative genomic analysis of thermophilic fungi reveals convergent evolutionary adaptations and gene losses.</title>
        <authorList>
            <person name="Steindorff A.S."/>
            <person name="Aguilar-Pontes M.V."/>
            <person name="Robinson A.J."/>
            <person name="Andreopoulos B."/>
            <person name="LaButti K."/>
            <person name="Kuo A."/>
            <person name="Mondo S."/>
            <person name="Riley R."/>
            <person name="Otillar R."/>
            <person name="Haridas S."/>
            <person name="Lipzen A."/>
            <person name="Grimwood J."/>
            <person name="Schmutz J."/>
            <person name="Clum A."/>
            <person name="Reid I.D."/>
            <person name="Moisan M.C."/>
            <person name="Butler G."/>
            <person name="Nguyen T.T.M."/>
            <person name="Dewar K."/>
            <person name="Conant G."/>
            <person name="Drula E."/>
            <person name="Henrissat B."/>
            <person name="Hansel C."/>
            <person name="Singer S."/>
            <person name="Hutchinson M.I."/>
            <person name="de Vries R.P."/>
            <person name="Natvig D.O."/>
            <person name="Powell A.J."/>
            <person name="Tsang A."/>
            <person name="Grigoriev I.V."/>
        </authorList>
    </citation>
    <scope>NUCLEOTIDE SEQUENCE [LARGE SCALE GENOMIC DNA]</scope>
    <source>
        <strain evidence="3 4">CBS 494.80</strain>
    </source>
</reference>
<sequence length="347" mass="38897">MNSKATENLMPQRQLGIFERLLLRLVKLIHHLLVRYARTKTTATRPSYCKIYPSHPTLEHRVFLPPNENGNAGPTKKKLPLMIDIHGGGFILGEPSVDDPFCRWMADDCSMIVVSINYRKAPKFKFPTAHEDCVAAAIAILNDPDLVIDHENVFIGGQSAGGNLALSTSRNEKLRGKFKGLVIWYPLIDMAIPIKTRADFRGDPNVSSTMRRTWEHFQTINVPAGVDLANPILSPFYASPAEFPKASFFLCGSDDMLTYDTLMMADKLAGNATKIHNSTELVELWRAGDVVWAQAHGHPHAFNEMPLRNKKDEGRRQAILKDLYGRIKLWMDEQIAAPAQHGESDAK</sequence>
<protein>
    <recommendedName>
        <fullName evidence="2">Alpha/beta hydrolase fold-3 domain-containing protein</fullName>
    </recommendedName>
</protein>
<dbReference type="Proteomes" id="UP001595075">
    <property type="component" value="Unassembled WGS sequence"/>
</dbReference>
<dbReference type="InterPro" id="IPR013094">
    <property type="entry name" value="AB_hydrolase_3"/>
</dbReference>
<gene>
    <name evidence="3" type="ORF">VTL71DRAFT_6064</name>
</gene>
<evidence type="ECO:0000259" key="2">
    <source>
        <dbReference type="Pfam" id="PF07859"/>
    </source>
</evidence>
<comment type="caution">
    <text evidence="3">The sequence shown here is derived from an EMBL/GenBank/DDBJ whole genome shotgun (WGS) entry which is preliminary data.</text>
</comment>
<dbReference type="PANTHER" id="PTHR48081">
    <property type="entry name" value="AB HYDROLASE SUPERFAMILY PROTEIN C4A8.06C"/>
    <property type="match status" value="1"/>
</dbReference>
<proteinExistence type="predicted"/>